<dbReference type="CDD" id="cd05195">
    <property type="entry name" value="enoyl_red"/>
    <property type="match status" value="1"/>
</dbReference>
<gene>
    <name evidence="2" type="ORF">KGD82_20720</name>
</gene>
<reference evidence="2" key="1">
    <citation type="submission" date="2021-05" db="EMBL/GenBank/DDBJ databases">
        <authorList>
            <person name="Kaiqin L."/>
            <person name="Jian G."/>
        </authorList>
    </citation>
    <scope>NUCLEOTIDE SEQUENCE</scope>
    <source>
        <strain evidence="2">HDS5</strain>
    </source>
</reference>
<sequence length="147" mass="15408">MSVRAAGLNFRDVLMTVGMTPEPGDIGNEGSGVVLETGSGVRDLRPGDRVMGLFPGAFGPLAVADHRYLARVPESWDHAEAAAVPAVYLTAYLVLVDEVKLRAGRPCSSTPPPGASARRHSAWPGTWELACSRRPAPGSGTCSDPRG</sequence>
<dbReference type="AlphaFoldDB" id="A0A975L932"/>
<dbReference type="InterPro" id="IPR011032">
    <property type="entry name" value="GroES-like_sf"/>
</dbReference>
<dbReference type="SMART" id="SM00829">
    <property type="entry name" value="PKS_ER"/>
    <property type="match status" value="1"/>
</dbReference>
<evidence type="ECO:0000259" key="1">
    <source>
        <dbReference type="SMART" id="SM00829"/>
    </source>
</evidence>
<name>A0A975L932_9ACTN</name>
<dbReference type="GO" id="GO:0016491">
    <property type="term" value="F:oxidoreductase activity"/>
    <property type="evidence" value="ECO:0007669"/>
    <property type="project" value="InterPro"/>
</dbReference>
<evidence type="ECO:0000313" key="3">
    <source>
        <dbReference type="Proteomes" id="UP000682416"/>
    </source>
</evidence>
<dbReference type="KEGG" id="nec:KGD82_20720"/>
<accession>A0A975L932</accession>
<dbReference type="Proteomes" id="UP000682416">
    <property type="component" value="Chromosome"/>
</dbReference>
<dbReference type="EMBL" id="CP074402">
    <property type="protein sequence ID" value="QVJ00841.1"/>
    <property type="molecule type" value="Genomic_DNA"/>
</dbReference>
<dbReference type="SUPFAM" id="SSF50129">
    <property type="entry name" value="GroES-like"/>
    <property type="match status" value="1"/>
</dbReference>
<dbReference type="Gene3D" id="3.90.180.10">
    <property type="entry name" value="Medium-chain alcohol dehydrogenases, catalytic domain"/>
    <property type="match status" value="1"/>
</dbReference>
<dbReference type="PANTHER" id="PTHR43677:SF4">
    <property type="entry name" value="QUINONE OXIDOREDUCTASE-LIKE PROTEIN 2"/>
    <property type="match status" value="1"/>
</dbReference>
<evidence type="ECO:0000313" key="2">
    <source>
        <dbReference type="EMBL" id="QVJ00841.1"/>
    </source>
</evidence>
<keyword evidence="3" id="KW-1185">Reference proteome</keyword>
<feature type="domain" description="Enoyl reductase (ER)" evidence="1">
    <location>
        <begin position="1"/>
        <end position="145"/>
    </location>
</feature>
<protein>
    <submittedName>
        <fullName evidence="2">Alcohol dehydrogenase catalytic domain-containing protein</fullName>
    </submittedName>
</protein>
<dbReference type="PANTHER" id="PTHR43677">
    <property type="entry name" value="SHORT-CHAIN DEHYDROGENASE/REDUCTASE"/>
    <property type="match status" value="1"/>
</dbReference>
<organism evidence="2 3">
    <name type="scientific">Nocardiopsis eucommiae</name>
    <dbReference type="NCBI Taxonomy" id="2831970"/>
    <lineage>
        <taxon>Bacteria</taxon>
        <taxon>Bacillati</taxon>
        <taxon>Actinomycetota</taxon>
        <taxon>Actinomycetes</taxon>
        <taxon>Streptosporangiales</taxon>
        <taxon>Nocardiopsidaceae</taxon>
        <taxon>Nocardiopsis</taxon>
    </lineage>
</organism>
<dbReference type="InterPro" id="IPR051397">
    <property type="entry name" value="Zn-ADH-like_protein"/>
</dbReference>
<dbReference type="InterPro" id="IPR020843">
    <property type="entry name" value="ER"/>
</dbReference>
<proteinExistence type="predicted"/>
<dbReference type="InterPro" id="IPR013154">
    <property type="entry name" value="ADH-like_N"/>
</dbReference>
<dbReference type="Pfam" id="PF08240">
    <property type="entry name" value="ADH_N"/>
    <property type="match status" value="1"/>
</dbReference>